<evidence type="ECO:0000256" key="1">
    <source>
        <dbReference type="ARBA" id="ARBA00004496"/>
    </source>
</evidence>
<evidence type="ECO:0000256" key="3">
    <source>
        <dbReference type="ARBA" id="ARBA00022490"/>
    </source>
</evidence>
<evidence type="ECO:0000256" key="9">
    <source>
        <dbReference type="ARBA" id="ARBA00023316"/>
    </source>
</evidence>
<dbReference type="GO" id="GO:0051301">
    <property type="term" value="P:cell division"/>
    <property type="evidence" value="ECO:0007669"/>
    <property type="project" value="UniProtKB-KW"/>
</dbReference>
<dbReference type="Proteomes" id="UP000649345">
    <property type="component" value="Unassembled WGS sequence"/>
</dbReference>
<evidence type="ECO:0000259" key="13">
    <source>
        <dbReference type="Pfam" id="PF00275"/>
    </source>
</evidence>
<evidence type="ECO:0000313" key="14">
    <source>
        <dbReference type="EMBL" id="MBC5660943.1"/>
    </source>
</evidence>
<keyword evidence="8 12" id="KW-0131">Cell cycle</keyword>
<keyword evidence="12" id="KW-0670">Pyruvate</keyword>
<keyword evidence="7 12" id="KW-0573">Peptidoglycan synthesis</keyword>
<dbReference type="PANTHER" id="PTHR43783:SF1">
    <property type="entry name" value="UDP-N-ACETYLGLUCOSAMINE 1-CARBOXYVINYLTRANSFERASE"/>
    <property type="match status" value="1"/>
</dbReference>
<dbReference type="EC" id="2.5.1.7" evidence="12"/>
<proteinExistence type="inferred from homology"/>
<evidence type="ECO:0000256" key="11">
    <source>
        <dbReference type="ARBA" id="ARBA00047527"/>
    </source>
</evidence>
<dbReference type="GO" id="GO:0019277">
    <property type="term" value="P:UDP-N-acetylgalactosamine biosynthetic process"/>
    <property type="evidence" value="ECO:0007669"/>
    <property type="project" value="InterPro"/>
</dbReference>
<keyword evidence="15" id="KW-1185">Reference proteome</keyword>
<keyword evidence="9 12" id="KW-0961">Cell wall biogenesis/degradation</keyword>
<dbReference type="Gene3D" id="3.65.10.10">
    <property type="entry name" value="Enolpyruvate transferase domain"/>
    <property type="match status" value="2"/>
</dbReference>
<feature type="domain" description="Enolpyruvate transferase" evidence="13">
    <location>
        <begin position="7"/>
        <end position="411"/>
    </location>
</feature>
<comment type="caution">
    <text evidence="12">Lacks conserved residue(s) required for the propagation of feature annotation.</text>
</comment>
<dbReference type="GO" id="GO:0008760">
    <property type="term" value="F:UDP-N-acetylglucosamine 1-carboxyvinyltransferase activity"/>
    <property type="evidence" value="ECO:0007669"/>
    <property type="project" value="UniProtKB-UniRule"/>
</dbReference>
<comment type="catalytic activity">
    <reaction evidence="11 12">
        <text>phosphoenolpyruvate + UDP-N-acetyl-alpha-D-glucosamine = UDP-N-acetyl-3-O-(1-carboxyvinyl)-alpha-D-glucosamine + phosphate</text>
        <dbReference type="Rhea" id="RHEA:18681"/>
        <dbReference type="ChEBI" id="CHEBI:43474"/>
        <dbReference type="ChEBI" id="CHEBI:57705"/>
        <dbReference type="ChEBI" id="CHEBI:58702"/>
        <dbReference type="ChEBI" id="CHEBI:68483"/>
        <dbReference type="EC" id="2.5.1.7"/>
    </reaction>
</comment>
<evidence type="ECO:0000256" key="7">
    <source>
        <dbReference type="ARBA" id="ARBA00022984"/>
    </source>
</evidence>
<sequence>MDCLEIEGGRKLCGQVRIQGSKNAVLPILSAALLNPGTTVLHDCPEIADVTAMGELLKGFGCQVKWEGNSLWIRAGIVKAGTGVAPGAENMRASVLLLGSLLARTGEAYLPYPGGCVIGKRPVDLHLLALRQLGAEIQEEEQGLRARCERPRGARIRLFYPSVGATENVLLLAVAAEGETVLENAAREPEIRELCRFLRAQGAEISGEGSPRIVIKGKDSGKKQFQDTEFRVMPDRIVAGTYLFLAAAVGGEVVLKNAPMEQLEAVEKVLASMGVSREKSGREGEMRIRSPGRPKGGLFVRTEPYPGFPTDLQSPLLAALSRAEGESLVEETVFEARFGAVRELQKMGARIEACGSRVRIRGGSLRGTELEASELRGGAALCIAAAAAEGKSRIRGKHYIERGYENIIRDLQALGVVIH</sequence>
<evidence type="ECO:0000256" key="2">
    <source>
        <dbReference type="ARBA" id="ARBA00004752"/>
    </source>
</evidence>
<dbReference type="InterPro" id="IPR001986">
    <property type="entry name" value="Enolpyruvate_Tfrase_dom"/>
</dbReference>
<evidence type="ECO:0000256" key="8">
    <source>
        <dbReference type="ARBA" id="ARBA00023306"/>
    </source>
</evidence>
<accession>A0A923LER8</accession>
<dbReference type="NCBIfam" id="NF006873">
    <property type="entry name" value="PRK09369.1"/>
    <property type="match status" value="1"/>
</dbReference>
<comment type="function">
    <text evidence="12">Cell wall formation. Adds enolpyruvyl to UDP-N-acetylglucosamine.</text>
</comment>
<dbReference type="GO" id="GO:0009252">
    <property type="term" value="P:peptidoglycan biosynthetic process"/>
    <property type="evidence" value="ECO:0007669"/>
    <property type="project" value="UniProtKB-UniRule"/>
</dbReference>
<evidence type="ECO:0000256" key="12">
    <source>
        <dbReference type="HAMAP-Rule" id="MF_00111"/>
    </source>
</evidence>
<protein>
    <recommendedName>
        <fullName evidence="12">UDP-N-acetylglucosamine 1-carboxyvinyltransferase</fullName>
        <ecNumber evidence="12">2.5.1.7</ecNumber>
    </recommendedName>
    <alternativeName>
        <fullName evidence="12">Enoylpyruvate transferase</fullName>
    </alternativeName>
    <alternativeName>
        <fullName evidence="12">UDP-N-acetylglucosamine enolpyruvyl transferase</fullName>
        <shortName evidence="12">EPT</shortName>
    </alternativeName>
</protein>
<feature type="binding site" evidence="12">
    <location>
        <position position="311"/>
    </location>
    <ligand>
        <name>UDP-N-acetyl-alpha-D-glucosamine</name>
        <dbReference type="ChEBI" id="CHEBI:57705"/>
    </ligand>
</feature>
<dbReference type="GO" id="GO:0008360">
    <property type="term" value="P:regulation of cell shape"/>
    <property type="evidence" value="ECO:0007669"/>
    <property type="project" value="UniProtKB-KW"/>
</dbReference>
<keyword evidence="3 12" id="KW-0963">Cytoplasm</keyword>
<feature type="binding site" evidence="12">
    <location>
        <begin position="121"/>
        <end position="125"/>
    </location>
    <ligand>
        <name>UDP-N-acetyl-alpha-D-glucosamine</name>
        <dbReference type="ChEBI" id="CHEBI:57705"/>
    </ligand>
</feature>
<dbReference type="SUPFAM" id="SSF55205">
    <property type="entry name" value="EPT/RTPC-like"/>
    <property type="match status" value="1"/>
</dbReference>
<name>A0A923LER8_9FIRM</name>
<dbReference type="InterPro" id="IPR013792">
    <property type="entry name" value="RNA3'P_cycl/enolpyr_Trfase_a/b"/>
</dbReference>
<dbReference type="InterPro" id="IPR005750">
    <property type="entry name" value="UDP_GlcNAc_COvinyl_MurA"/>
</dbReference>
<feature type="active site" description="Proton donor" evidence="12">
    <location>
        <position position="116"/>
    </location>
</feature>
<evidence type="ECO:0000256" key="10">
    <source>
        <dbReference type="ARBA" id="ARBA00038367"/>
    </source>
</evidence>
<dbReference type="NCBIfam" id="TIGR01072">
    <property type="entry name" value="murA"/>
    <property type="match status" value="1"/>
</dbReference>
<feature type="binding site" evidence="12">
    <location>
        <begin position="22"/>
        <end position="23"/>
    </location>
    <ligand>
        <name>phosphoenolpyruvate</name>
        <dbReference type="ChEBI" id="CHEBI:58702"/>
    </ligand>
</feature>
<gene>
    <name evidence="12 14" type="primary">murA</name>
    <name evidence="14" type="ORF">H8S44_14365</name>
</gene>
<keyword evidence="4 12" id="KW-0132">Cell division</keyword>
<reference evidence="14" key="1">
    <citation type="submission" date="2020-08" db="EMBL/GenBank/DDBJ databases">
        <title>Genome public.</title>
        <authorList>
            <person name="Liu C."/>
            <person name="Sun Q."/>
        </authorList>
    </citation>
    <scope>NUCLEOTIDE SEQUENCE</scope>
    <source>
        <strain evidence="14">NSJ-68</strain>
    </source>
</reference>
<dbReference type="PANTHER" id="PTHR43783">
    <property type="entry name" value="UDP-N-ACETYLGLUCOSAMINE 1-CARBOXYVINYLTRANSFERASE"/>
    <property type="match status" value="1"/>
</dbReference>
<dbReference type="InterPro" id="IPR036968">
    <property type="entry name" value="Enolpyruvate_Tfrase_sf"/>
</dbReference>
<keyword evidence="5 12" id="KW-0808">Transferase</keyword>
<comment type="caution">
    <text evidence="14">The sequence shown here is derived from an EMBL/GenBank/DDBJ whole genome shotgun (WGS) entry which is preliminary data.</text>
</comment>
<organism evidence="14 15">
    <name type="scientific">Anaerosacchariphilus hominis</name>
    <dbReference type="NCBI Taxonomy" id="2763017"/>
    <lineage>
        <taxon>Bacteria</taxon>
        <taxon>Bacillati</taxon>
        <taxon>Bacillota</taxon>
        <taxon>Clostridia</taxon>
        <taxon>Lachnospirales</taxon>
        <taxon>Lachnospiraceae</taxon>
        <taxon>Anaerosacchariphilus</taxon>
    </lineage>
</organism>
<evidence type="ECO:0000256" key="6">
    <source>
        <dbReference type="ARBA" id="ARBA00022960"/>
    </source>
</evidence>
<dbReference type="RefSeq" id="WP_186873887.1">
    <property type="nucleotide sequence ID" value="NZ_JACOOR010000009.1"/>
</dbReference>
<evidence type="ECO:0000313" key="15">
    <source>
        <dbReference type="Proteomes" id="UP000649345"/>
    </source>
</evidence>
<evidence type="ECO:0000256" key="4">
    <source>
        <dbReference type="ARBA" id="ARBA00022618"/>
    </source>
</evidence>
<feature type="binding site" evidence="12">
    <location>
        <position position="92"/>
    </location>
    <ligand>
        <name>UDP-N-acetyl-alpha-D-glucosamine</name>
        <dbReference type="ChEBI" id="CHEBI:57705"/>
    </ligand>
</feature>
<feature type="modified residue" description="2-(S-cysteinyl)pyruvic acid O-phosphothioketal" evidence="12">
    <location>
        <position position="116"/>
    </location>
</feature>
<keyword evidence="6 12" id="KW-0133">Cell shape</keyword>
<comment type="subcellular location">
    <subcellularLocation>
        <location evidence="1 12">Cytoplasm</location>
    </subcellularLocation>
</comment>
<feature type="binding site" evidence="12">
    <location>
        <position position="333"/>
    </location>
    <ligand>
        <name>UDP-N-acetyl-alpha-D-glucosamine</name>
        <dbReference type="ChEBI" id="CHEBI:57705"/>
    </ligand>
</feature>
<dbReference type="GO" id="GO:0005737">
    <property type="term" value="C:cytoplasm"/>
    <property type="evidence" value="ECO:0007669"/>
    <property type="project" value="UniProtKB-SubCell"/>
</dbReference>
<dbReference type="GO" id="GO:0071555">
    <property type="term" value="P:cell wall organization"/>
    <property type="evidence" value="ECO:0007669"/>
    <property type="project" value="UniProtKB-KW"/>
</dbReference>
<dbReference type="HAMAP" id="MF_00111">
    <property type="entry name" value="MurA"/>
    <property type="match status" value="1"/>
</dbReference>
<dbReference type="Pfam" id="PF00275">
    <property type="entry name" value="EPSP_synthase"/>
    <property type="match status" value="1"/>
</dbReference>
<comment type="similarity">
    <text evidence="10 12">Belongs to the EPSP synthase family. MurA subfamily.</text>
</comment>
<dbReference type="CDD" id="cd01555">
    <property type="entry name" value="UdpNAET"/>
    <property type="match status" value="1"/>
</dbReference>
<comment type="pathway">
    <text evidence="2 12">Cell wall biogenesis; peptidoglycan biosynthesis.</text>
</comment>
<dbReference type="EMBL" id="JACOOR010000009">
    <property type="protein sequence ID" value="MBC5660943.1"/>
    <property type="molecule type" value="Genomic_DNA"/>
</dbReference>
<evidence type="ECO:0000256" key="5">
    <source>
        <dbReference type="ARBA" id="ARBA00022679"/>
    </source>
</evidence>
<dbReference type="AlphaFoldDB" id="A0A923LER8"/>
<dbReference type="InterPro" id="IPR050068">
    <property type="entry name" value="MurA_subfamily"/>
</dbReference>